<sequence length="153" mass="16768">MHPFLMGPNAFKKRGDAEPVSQGREAEVLPLLLQAAVLGATFGFREEAKTICAKLSEIRPDSEIPWIALAYAQMSVGKHRQAVKVLEKYALPRNPDHPLTQAFLALALKLAGDPGRARVTCDRVLRIETTGPAADMARAIRTEITNPVSRRIS</sequence>
<protein>
    <recommendedName>
        <fullName evidence="3">Tetratricopeptide repeat protein</fullName>
    </recommendedName>
</protein>
<evidence type="ECO:0000313" key="1">
    <source>
        <dbReference type="EMBL" id="MBO1322983.1"/>
    </source>
</evidence>
<dbReference type="Proteomes" id="UP000664417">
    <property type="component" value="Unassembled WGS sequence"/>
</dbReference>
<keyword evidence="2" id="KW-1185">Reference proteome</keyword>
<dbReference type="InterPro" id="IPR011990">
    <property type="entry name" value="TPR-like_helical_dom_sf"/>
</dbReference>
<accession>A0A8J7U5W6</accession>
<dbReference type="RefSeq" id="WP_207862955.1">
    <property type="nucleotide sequence ID" value="NZ_JAFREP010000046.1"/>
</dbReference>
<evidence type="ECO:0008006" key="3">
    <source>
        <dbReference type="Google" id="ProtNLM"/>
    </source>
</evidence>
<dbReference type="EMBL" id="JAFREP010000046">
    <property type="protein sequence ID" value="MBO1322983.1"/>
    <property type="molecule type" value="Genomic_DNA"/>
</dbReference>
<dbReference type="AlphaFoldDB" id="A0A8J7U5W6"/>
<evidence type="ECO:0000313" key="2">
    <source>
        <dbReference type="Proteomes" id="UP000664417"/>
    </source>
</evidence>
<proteinExistence type="predicted"/>
<name>A0A8J7U5W6_9BACT</name>
<dbReference type="Gene3D" id="1.25.40.10">
    <property type="entry name" value="Tetratricopeptide repeat domain"/>
    <property type="match status" value="1"/>
</dbReference>
<dbReference type="SUPFAM" id="SSF48452">
    <property type="entry name" value="TPR-like"/>
    <property type="match status" value="1"/>
</dbReference>
<gene>
    <name evidence="1" type="ORF">J3U88_31245</name>
</gene>
<comment type="caution">
    <text evidence="1">The sequence shown here is derived from an EMBL/GenBank/DDBJ whole genome shotgun (WGS) entry which is preliminary data.</text>
</comment>
<organism evidence="1 2">
    <name type="scientific">Acanthopleuribacter pedis</name>
    <dbReference type="NCBI Taxonomy" id="442870"/>
    <lineage>
        <taxon>Bacteria</taxon>
        <taxon>Pseudomonadati</taxon>
        <taxon>Acidobacteriota</taxon>
        <taxon>Holophagae</taxon>
        <taxon>Acanthopleuribacterales</taxon>
        <taxon>Acanthopleuribacteraceae</taxon>
        <taxon>Acanthopleuribacter</taxon>
    </lineage>
</organism>
<reference evidence="1" key="1">
    <citation type="submission" date="2021-03" db="EMBL/GenBank/DDBJ databases">
        <authorList>
            <person name="Wang G."/>
        </authorList>
    </citation>
    <scope>NUCLEOTIDE SEQUENCE</scope>
    <source>
        <strain evidence="1">KCTC 12899</strain>
    </source>
</reference>